<dbReference type="InterPro" id="IPR003736">
    <property type="entry name" value="PAAI_dom"/>
</dbReference>
<dbReference type="Pfam" id="PF03061">
    <property type="entry name" value="4HBT"/>
    <property type="match status" value="1"/>
</dbReference>
<gene>
    <name evidence="3" type="ORF">MNAB215_5438</name>
</gene>
<evidence type="ECO:0000313" key="3">
    <source>
        <dbReference type="EMBL" id="SPM43216.1"/>
    </source>
</evidence>
<dbReference type="RefSeq" id="WP_077081521.1">
    <property type="nucleotide sequence ID" value="NZ_FUEZ01000004.1"/>
</dbReference>
<name>A0A2U3PHH7_9MYCO</name>
<dbReference type="GO" id="GO:0005829">
    <property type="term" value="C:cytosol"/>
    <property type="evidence" value="ECO:0007669"/>
    <property type="project" value="TreeGrafter"/>
</dbReference>
<dbReference type="CDD" id="cd03443">
    <property type="entry name" value="PaaI_thioesterase"/>
    <property type="match status" value="1"/>
</dbReference>
<evidence type="ECO:0000259" key="2">
    <source>
        <dbReference type="Pfam" id="PF03061"/>
    </source>
</evidence>
<dbReference type="OrthoDB" id="9813282at2"/>
<keyword evidence="4" id="KW-1185">Reference proteome</keyword>
<evidence type="ECO:0000313" key="4">
    <source>
        <dbReference type="Proteomes" id="UP000240424"/>
    </source>
</evidence>
<keyword evidence="1" id="KW-0378">Hydrolase</keyword>
<dbReference type="SUPFAM" id="SSF54637">
    <property type="entry name" value="Thioesterase/thiol ester dehydrase-isomerase"/>
    <property type="match status" value="1"/>
</dbReference>
<dbReference type="InterPro" id="IPR029069">
    <property type="entry name" value="HotDog_dom_sf"/>
</dbReference>
<organism evidence="3 4">
    <name type="scientific">Mycobacterium numidiamassiliense</name>
    <dbReference type="NCBI Taxonomy" id="1841861"/>
    <lineage>
        <taxon>Bacteria</taxon>
        <taxon>Bacillati</taxon>
        <taxon>Actinomycetota</taxon>
        <taxon>Actinomycetes</taxon>
        <taxon>Mycobacteriales</taxon>
        <taxon>Mycobacteriaceae</taxon>
        <taxon>Mycobacterium</taxon>
    </lineage>
</organism>
<proteinExistence type="predicted"/>
<protein>
    <submittedName>
        <fullName evidence="3">Acyl-coenzyme A thioesterase PaaI, contains HGG motif</fullName>
    </submittedName>
</protein>
<dbReference type="InterPro" id="IPR006683">
    <property type="entry name" value="Thioestr_dom"/>
</dbReference>
<dbReference type="NCBIfam" id="TIGR00369">
    <property type="entry name" value="unchar_dom_1"/>
    <property type="match status" value="1"/>
</dbReference>
<reference evidence="3 4" key="1">
    <citation type="submission" date="2017-01" db="EMBL/GenBank/DDBJ databases">
        <authorList>
            <consortium name="Urmite Genomes"/>
        </authorList>
    </citation>
    <scope>NUCLEOTIDE SEQUENCE [LARGE SCALE GENOMIC DNA]</scope>
    <source>
        <strain evidence="3 4">AB215</strain>
    </source>
</reference>
<dbReference type="Gene3D" id="3.10.129.10">
    <property type="entry name" value="Hotdog Thioesterase"/>
    <property type="match status" value="1"/>
</dbReference>
<accession>A0A2U3PHH7</accession>
<dbReference type="GO" id="GO:0061522">
    <property type="term" value="F:1,4-dihydroxy-2-naphthoyl-CoA thioesterase activity"/>
    <property type="evidence" value="ECO:0007669"/>
    <property type="project" value="TreeGrafter"/>
</dbReference>
<dbReference type="EMBL" id="FUEZ01000004">
    <property type="protein sequence ID" value="SPM43216.1"/>
    <property type="molecule type" value="Genomic_DNA"/>
</dbReference>
<dbReference type="STRING" id="1841861.GCA_900157365_03758"/>
<dbReference type="AlphaFoldDB" id="A0A2U3PHH7"/>
<evidence type="ECO:0000256" key="1">
    <source>
        <dbReference type="ARBA" id="ARBA00022801"/>
    </source>
</evidence>
<dbReference type="Proteomes" id="UP000240424">
    <property type="component" value="Unassembled WGS sequence"/>
</dbReference>
<feature type="domain" description="Thioesterase" evidence="2">
    <location>
        <begin position="51"/>
        <end position="120"/>
    </location>
</feature>
<dbReference type="PANTHER" id="PTHR43240:SF8">
    <property type="entry name" value="PHENYLACETIC ACID DEGRADATION-RELATED PROTEIN"/>
    <property type="match status" value="1"/>
</dbReference>
<dbReference type="PANTHER" id="PTHR43240">
    <property type="entry name" value="1,4-DIHYDROXY-2-NAPHTHOYL-COA THIOESTERASE 1"/>
    <property type="match status" value="1"/>
</dbReference>
<sequence length="138" mass="14394">MPSAESPVNPVDQPLPGLPGMLGIRVTHLDPSYVEATLTATESHRVPGESHVHAGAVVTLADTACGYGCRAALPGGANGFVTLEFKSNHVKAAMPGDRLVCVATPAHVGRRTQVWDAVVTVGTATRPIAMFRCTQLVL</sequence>